<feature type="compositionally biased region" description="Polar residues" evidence="1">
    <location>
        <begin position="314"/>
        <end position="328"/>
    </location>
</feature>
<dbReference type="AlphaFoldDB" id="A0A0M3K577"/>
<feature type="compositionally biased region" description="Basic and acidic residues" evidence="1">
    <location>
        <begin position="252"/>
        <end position="272"/>
    </location>
</feature>
<dbReference type="WBParaSite" id="ASIM_0001611801-mRNA-1">
    <property type="protein sequence ID" value="ASIM_0001611801-mRNA-1"/>
    <property type="gene ID" value="ASIM_0001611801"/>
</dbReference>
<protein>
    <submittedName>
        <fullName evidence="4">PEX-1N domain-containing protein</fullName>
    </submittedName>
</protein>
<feature type="region of interest" description="Disordered" evidence="1">
    <location>
        <begin position="226"/>
        <end position="328"/>
    </location>
</feature>
<dbReference type="Proteomes" id="UP000267096">
    <property type="component" value="Unassembled WGS sequence"/>
</dbReference>
<reference evidence="4" key="1">
    <citation type="submission" date="2017-02" db="UniProtKB">
        <authorList>
            <consortium name="WormBaseParasite"/>
        </authorList>
    </citation>
    <scope>IDENTIFICATION</scope>
</reference>
<feature type="compositionally biased region" description="Polar residues" evidence="1">
    <location>
        <begin position="226"/>
        <end position="242"/>
    </location>
</feature>
<organism evidence="4">
    <name type="scientific">Anisakis simplex</name>
    <name type="common">Herring worm</name>
    <dbReference type="NCBI Taxonomy" id="6269"/>
    <lineage>
        <taxon>Eukaryota</taxon>
        <taxon>Metazoa</taxon>
        <taxon>Ecdysozoa</taxon>
        <taxon>Nematoda</taxon>
        <taxon>Chromadorea</taxon>
        <taxon>Rhabditida</taxon>
        <taxon>Spirurina</taxon>
        <taxon>Ascaridomorpha</taxon>
        <taxon>Ascaridoidea</taxon>
        <taxon>Anisakidae</taxon>
        <taxon>Anisakis</taxon>
        <taxon>Anisakis simplex complex</taxon>
    </lineage>
</organism>
<proteinExistence type="predicted"/>
<gene>
    <name evidence="2" type="ORF">ASIM_LOCUS15525</name>
</gene>
<sequence length="431" mass="46997">MVVGSLFGTSCVPVLHFVQPPPHNVRLSTAFSITVSLSVRQPTQLRLLLINANDLKPHKRFTIQPKQSPRFIQSTTYKFEGLRIEEMAVQQQHSLVTSMESELSTEAGSCMNGTDSLNGNIPEKCNEADWSDTQKSNAKIMIEASSPNASVTLLSDEITIDNEPFVFVELSHQVIEKPNETVWVLLNKEPTELNVVLSDSKRVEPVDAVKLYGKLVIFTLPSQLHPTSDTAESRQLPQTANVVNGADEFESNDSKDVLRTAEESSKEQRNSAEELGNGNERTVAEVADSKATESDVGAAGSSSTDPTAILTAKQPPSTNEMESESKTTAETVVESSPEVIAAHGNTPLSLTNLKIILQCGKQQIILPIRFQLSVTNTTEAINNEEFRSTQLSSLFNFASGGDPLALLSPFAHLLNETDSDGCKTLKMERSL</sequence>
<reference evidence="2 3" key="2">
    <citation type="submission" date="2018-11" db="EMBL/GenBank/DDBJ databases">
        <authorList>
            <consortium name="Pathogen Informatics"/>
        </authorList>
    </citation>
    <scope>NUCLEOTIDE SEQUENCE [LARGE SCALE GENOMIC DNA]</scope>
</reference>
<dbReference type="EMBL" id="UYRR01032388">
    <property type="protein sequence ID" value="VDK55438.1"/>
    <property type="molecule type" value="Genomic_DNA"/>
</dbReference>
<accession>A0A0M3K577</accession>
<evidence type="ECO:0000313" key="4">
    <source>
        <dbReference type="WBParaSite" id="ASIM_0001611801-mRNA-1"/>
    </source>
</evidence>
<evidence type="ECO:0000313" key="3">
    <source>
        <dbReference type="Proteomes" id="UP000267096"/>
    </source>
</evidence>
<name>A0A0M3K577_ANISI</name>
<evidence type="ECO:0000256" key="1">
    <source>
        <dbReference type="SAM" id="MobiDB-lite"/>
    </source>
</evidence>
<evidence type="ECO:0000313" key="2">
    <source>
        <dbReference type="EMBL" id="VDK55438.1"/>
    </source>
</evidence>
<dbReference type="OrthoDB" id="10254947at2759"/>
<keyword evidence="3" id="KW-1185">Reference proteome</keyword>